<dbReference type="InterPro" id="IPR055140">
    <property type="entry name" value="Thiolase_C_2"/>
</dbReference>
<evidence type="ECO:0000256" key="2">
    <source>
        <dbReference type="ARBA" id="ARBA00022448"/>
    </source>
</evidence>
<dbReference type="GO" id="GO:0008289">
    <property type="term" value="F:lipid binding"/>
    <property type="evidence" value="ECO:0007669"/>
    <property type="project" value="UniProtKB-KW"/>
</dbReference>
<organism evidence="9 10">
    <name type="scientific">Eiseniibacteriota bacterium</name>
    <dbReference type="NCBI Taxonomy" id="2212470"/>
    <lineage>
        <taxon>Bacteria</taxon>
        <taxon>Candidatus Eiseniibacteriota</taxon>
    </lineage>
</organism>
<dbReference type="EC" id="2.3.1.176" evidence="1"/>
<dbReference type="Pfam" id="PF22691">
    <property type="entry name" value="Thiolase_C_1"/>
    <property type="match status" value="1"/>
</dbReference>
<accession>A0A538SAZ2</accession>
<feature type="domain" description="Thiolase N-terminal" evidence="7">
    <location>
        <begin position="6"/>
        <end position="219"/>
    </location>
</feature>
<evidence type="ECO:0000259" key="8">
    <source>
        <dbReference type="Pfam" id="PF22691"/>
    </source>
</evidence>
<evidence type="ECO:0000256" key="5">
    <source>
        <dbReference type="ARBA" id="ARBA00023121"/>
    </source>
</evidence>
<dbReference type="Proteomes" id="UP000320184">
    <property type="component" value="Unassembled WGS sequence"/>
</dbReference>
<dbReference type="SUPFAM" id="SSF53901">
    <property type="entry name" value="Thiolase-like"/>
    <property type="match status" value="2"/>
</dbReference>
<dbReference type="InterPro" id="IPR016039">
    <property type="entry name" value="Thiolase-like"/>
</dbReference>
<dbReference type="Gene3D" id="3.40.47.10">
    <property type="match status" value="1"/>
</dbReference>
<dbReference type="InterPro" id="IPR020613">
    <property type="entry name" value="Thiolase_CS"/>
</dbReference>
<gene>
    <name evidence="9" type="ORF">E6K73_11815</name>
</gene>
<keyword evidence="5" id="KW-0446">Lipid-binding</keyword>
<dbReference type="InterPro" id="IPR020616">
    <property type="entry name" value="Thiolase_N"/>
</dbReference>
<evidence type="ECO:0000256" key="1">
    <source>
        <dbReference type="ARBA" id="ARBA00012352"/>
    </source>
</evidence>
<evidence type="ECO:0000313" key="9">
    <source>
        <dbReference type="EMBL" id="TMQ48538.1"/>
    </source>
</evidence>
<evidence type="ECO:0000313" key="10">
    <source>
        <dbReference type="Proteomes" id="UP000320184"/>
    </source>
</evidence>
<reference evidence="9 10" key="1">
    <citation type="journal article" date="2019" name="Nat. Microbiol.">
        <title>Mediterranean grassland soil C-N compound turnover is dependent on rainfall and depth, and is mediated by genomically divergent microorganisms.</title>
        <authorList>
            <person name="Diamond S."/>
            <person name="Andeer P.F."/>
            <person name="Li Z."/>
            <person name="Crits-Christoph A."/>
            <person name="Burstein D."/>
            <person name="Anantharaman K."/>
            <person name="Lane K.R."/>
            <person name="Thomas B.C."/>
            <person name="Pan C."/>
            <person name="Northen T.R."/>
            <person name="Banfield J.F."/>
        </authorList>
    </citation>
    <scope>NUCLEOTIDE SEQUENCE [LARGE SCALE GENOMIC DNA]</scope>
    <source>
        <strain evidence="9">WS_3</strain>
    </source>
</reference>
<dbReference type="CDD" id="cd00829">
    <property type="entry name" value="SCP-x_thiolase"/>
    <property type="match status" value="1"/>
</dbReference>
<evidence type="ECO:0000256" key="3">
    <source>
        <dbReference type="ARBA" id="ARBA00022679"/>
    </source>
</evidence>
<dbReference type="GO" id="GO:0006869">
    <property type="term" value="P:lipid transport"/>
    <property type="evidence" value="ECO:0007669"/>
    <property type="project" value="UniProtKB-KW"/>
</dbReference>
<name>A0A538SAZ2_UNCEI</name>
<evidence type="ECO:0000256" key="4">
    <source>
        <dbReference type="ARBA" id="ARBA00023055"/>
    </source>
</evidence>
<dbReference type="NCBIfam" id="NF006102">
    <property type="entry name" value="PRK08256.1"/>
    <property type="match status" value="1"/>
</dbReference>
<dbReference type="PROSITE" id="PS00737">
    <property type="entry name" value="THIOLASE_2"/>
    <property type="match status" value="1"/>
</dbReference>
<dbReference type="Pfam" id="PF00108">
    <property type="entry name" value="Thiolase_N"/>
    <property type="match status" value="1"/>
</dbReference>
<evidence type="ECO:0000256" key="6">
    <source>
        <dbReference type="ARBA" id="ARBA00032316"/>
    </source>
</evidence>
<dbReference type="PIRSF" id="PIRSF000429">
    <property type="entry name" value="Ac-CoA_Ac_transf"/>
    <property type="match status" value="1"/>
</dbReference>
<dbReference type="PANTHER" id="PTHR42870:SF1">
    <property type="entry name" value="NON-SPECIFIC LIPID-TRANSFER PROTEIN-LIKE 2"/>
    <property type="match status" value="1"/>
</dbReference>
<dbReference type="EMBL" id="VBOT01000138">
    <property type="protein sequence ID" value="TMQ48538.1"/>
    <property type="molecule type" value="Genomic_DNA"/>
</dbReference>
<evidence type="ECO:0000259" key="7">
    <source>
        <dbReference type="Pfam" id="PF00108"/>
    </source>
</evidence>
<dbReference type="PANTHER" id="PTHR42870">
    <property type="entry name" value="ACETYL-COA C-ACETYLTRANSFERASE"/>
    <property type="match status" value="1"/>
</dbReference>
<dbReference type="GO" id="GO:0016747">
    <property type="term" value="F:acyltransferase activity, transferring groups other than amino-acyl groups"/>
    <property type="evidence" value="ECO:0007669"/>
    <property type="project" value="InterPro"/>
</dbReference>
<sequence length="383" mass="41073">MAKRKVCVIGVGMTKFERCDRDFTDLCKDAITDALGAAGVGPEKFEQAFAGYVNGMSCLGQRALYYMGLGGIPVYNVHSYCSTGSSALHLGYQAVASGFNECVLAFGFEKMEKGPLDSQLTGLKEHYDEAAKKRPPAAAVMFGDAGRHHMELYGTTKEQFAKVSVKNHRHSVNNPRSQYREACTLDEVFASRMVYDPLTILQCCPTSDGAAAAILCSEDFAKRAGHAHPVKIVAQALRTDVVEDFAQGAMGLIGVGMSRRAAAAVYEEAGVGPEEVDVIELHDCFSTNELISYESLQLCKPGEGGRLVDEDQTTYGGKWVVNPSGGLLSKGHPLGATGLAQCAELVWQLNGAAEKRQVEGARVGLQHNVGLGGACVVTMYRKD</sequence>
<proteinExistence type="predicted"/>
<keyword evidence="3" id="KW-0808">Transferase</keyword>
<comment type="caution">
    <text evidence="9">The sequence shown here is derived from an EMBL/GenBank/DDBJ whole genome shotgun (WGS) entry which is preliminary data.</text>
</comment>
<dbReference type="AlphaFoldDB" id="A0A538SAZ2"/>
<keyword evidence="2" id="KW-0813">Transport</keyword>
<feature type="domain" description="Thiolase C-terminal" evidence="8">
    <location>
        <begin position="258"/>
        <end position="373"/>
    </location>
</feature>
<protein>
    <recommendedName>
        <fullName evidence="1">propanoyl-CoA C-acyltransferase</fullName>
        <ecNumber evidence="1">2.3.1.176</ecNumber>
    </recommendedName>
    <alternativeName>
        <fullName evidence="6">Propanoyl-CoA C-acyltransferase</fullName>
    </alternativeName>
</protein>
<keyword evidence="4" id="KW-0445">Lipid transport</keyword>
<dbReference type="InterPro" id="IPR002155">
    <property type="entry name" value="Thiolase"/>
</dbReference>